<protein>
    <submittedName>
        <fullName evidence="1">Uncharacterized protein</fullName>
    </submittedName>
</protein>
<keyword evidence="1" id="KW-0614">Plasmid</keyword>
<geneLocation type="plasmid" evidence="1">
    <name>pKP-13-14-NDM-9</name>
</geneLocation>
<dbReference type="EMBL" id="MN175386">
    <property type="protein sequence ID" value="QID23751.1"/>
    <property type="molecule type" value="Genomic_DNA"/>
</dbReference>
<organism evidence="1">
    <name type="scientific">Klebsiella pneumoniae</name>
    <dbReference type="NCBI Taxonomy" id="573"/>
    <lineage>
        <taxon>Bacteria</taxon>
        <taxon>Pseudomonadati</taxon>
        <taxon>Pseudomonadota</taxon>
        <taxon>Gammaproteobacteria</taxon>
        <taxon>Enterobacterales</taxon>
        <taxon>Enterobacteriaceae</taxon>
        <taxon>Klebsiella/Raoultella group</taxon>
        <taxon>Klebsiella</taxon>
        <taxon>Klebsiella pneumoniae complex</taxon>
    </lineage>
</organism>
<reference evidence="1" key="1">
    <citation type="submission" date="2019-07" db="EMBL/GenBank/DDBJ databases">
        <authorList>
            <person name="Cheng J."/>
        </authorList>
    </citation>
    <scope>NUCLEOTIDE SEQUENCE</scope>
    <source>
        <strain evidence="1">KP-13-14</strain>
        <plasmid evidence="1">pKP-13-14-NDM-9</plasmid>
    </source>
</reference>
<accession>A0A6G6APY9</accession>
<name>A0A6G6APY9_KLEPN</name>
<evidence type="ECO:0000313" key="1">
    <source>
        <dbReference type="EMBL" id="QID23751.1"/>
    </source>
</evidence>
<sequence>MVVFIIIPYKDARARYYFSGGLQSNQIQRYSLKLKKNQE</sequence>
<proteinExistence type="predicted"/>
<dbReference type="AlphaFoldDB" id="A0A6G6APY9"/>